<dbReference type="Gene3D" id="1.10.357.10">
    <property type="entry name" value="Tetracycline Repressor, domain 2"/>
    <property type="match status" value="1"/>
</dbReference>
<dbReference type="AlphaFoldDB" id="A0A6I4VYW1"/>
<keyword evidence="5" id="KW-1185">Reference proteome</keyword>
<dbReference type="PANTHER" id="PTHR43479:SF11">
    <property type="entry name" value="ACREF_ENVCD OPERON REPRESSOR-RELATED"/>
    <property type="match status" value="1"/>
</dbReference>
<proteinExistence type="predicted"/>
<dbReference type="RefSeq" id="WP_160802289.1">
    <property type="nucleotide sequence ID" value="NZ_WUUL01000010.1"/>
</dbReference>
<dbReference type="Gene3D" id="1.10.10.60">
    <property type="entry name" value="Homeodomain-like"/>
    <property type="match status" value="1"/>
</dbReference>
<feature type="DNA-binding region" description="H-T-H motif" evidence="2">
    <location>
        <begin position="26"/>
        <end position="45"/>
    </location>
</feature>
<dbReference type="Pfam" id="PF00440">
    <property type="entry name" value="TetR_N"/>
    <property type="match status" value="1"/>
</dbReference>
<dbReference type="PRINTS" id="PR00455">
    <property type="entry name" value="HTHTETR"/>
</dbReference>
<dbReference type="InterPro" id="IPR050624">
    <property type="entry name" value="HTH-type_Tx_Regulator"/>
</dbReference>
<evidence type="ECO:0000313" key="5">
    <source>
        <dbReference type="Proteomes" id="UP000430692"/>
    </source>
</evidence>
<dbReference type="GO" id="GO:0003677">
    <property type="term" value="F:DNA binding"/>
    <property type="evidence" value="ECO:0007669"/>
    <property type="project" value="UniProtKB-UniRule"/>
</dbReference>
<sequence>MDQAAHLRIINTAFELFNVKGYRSVTLSELASKLGMSKKTLYQHFTGKEDIAEAVITEKMKQLTYQINQSKSVSDNPLAEIKLTLLGIKKQIMMINPLFLYDIEKYIPSLWAKIERFRAEKLTFMIKLLEQAQEKGWIKSIQPKLAAHVFVSTVQTIVQPKFLSQNHYSVGEALDALIEIFLTGIASSIYVEENGDIAATP</sequence>
<feature type="domain" description="HTH tetR-type" evidence="3">
    <location>
        <begin position="3"/>
        <end position="63"/>
    </location>
</feature>
<dbReference type="InterPro" id="IPR001647">
    <property type="entry name" value="HTH_TetR"/>
</dbReference>
<dbReference type="EMBL" id="WUUL01000010">
    <property type="protein sequence ID" value="MXQ54936.1"/>
    <property type="molecule type" value="Genomic_DNA"/>
</dbReference>
<comment type="caution">
    <text evidence="4">The sequence shown here is derived from an EMBL/GenBank/DDBJ whole genome shotgun (WGS) entry which is preliminary data.</text>
</comment>
<protein>
    <submittedName>
        <fullName evidence="4">TetR family transcriptional regulator</fullName>
    </submittedName>
</protein>
<accession>A0A6I4VYW1</accession>
<dbReference type="PANTHER" id="PTHR43479">
    <property type="entry name" value="ACREF/ENVCD OPERON REPRESSOR-RELATED"/>
    <property type="match status" value="1"/>
</dbReference>
<dbReference type="SUPFAM" id="SSF46689">
    <property type="entry name" value="Homeodomain-like"/>
    <property type="match status" value="1"/>
</dbReference>
<gene>
    <name evidence="4" type="ORF">GSM42_14665</name>
</gene>
<evidence type="ECO:0000313" key="4">
    <source>
        <dbReference type="EMBL" id="MXQ54936.1"/>
    </source>
</evidence>
<dbReference type="InterPro" id="IPR036271">
    <property type="entry name" value="Tet_transcr_reg_TetR-rel_C_sf"/>
</dbReference>
<dbReference type="InterPro" id="IPR009057">
    <property type="entry name" value="Homeodomain-like_sf"/>
</dbReference>
<name>A0A6I4VYW1_9BACL</name>
<evidence type="ECO:0000259" key="3">
    <source>
        <dbReference type="PROSITE" id="PS50977"/>
    </source>
</evidence>
<dbReference type="Proteomes" id="UP000430692">
    <property type="component" value="Unassembled WGS sequence"/>
</dbReference>
<dbReference type="SUPFAM" id="SSF48498">
    <property type="entry name" value="Tetracyclin repressor-like, C-terminal domain"/>
    <property type="match status" value="1"/>
</dbReference>
<evidence type="ECO:0000256" key="2">
    <source>
        <dbReference type="PROSITE-ProRule" id="PRU00335"/>
    </source>
</evidence>
<organism evidence="4 5">
    <name type="scientific">Shimazuella alba</name>
    <dbReference type="NCBI Taxonomy" id="2690964"/>
    <lineage>
        <taxon>Bacteria</taxon>
        <taxon>Bacillati</taxon>
        <taxon>Bacillota</taxon>
        <taxon>Bacilli</taxon>
        <taxon>Bacillales</taxon>
        <taxon>Thermoactinomycetaceae</taxon>
        <taxon>Shimazuella</taxon>
    </lineage>
</organism>
<dbReference type="PROSITE" id="PS50977">
    <property type="entry name" value="HTH_TETR_2"/>
    <property type="match status" value="1"/>
</dbReference>
<evidence type="ECO:0000256" key="1">
    <source>
        <dbReference type="ARBA" id="ARBA00023125"/>
    </source>
</evidence>
<keyword evidence="1 2" id="KW-0238">DNA-binding</keyword>
<reference evidence="4 5" key="1">
    <citation type="submission" date="2019-12" db="EMBL/GenBank/DDBJ databases">
        <title>Whole-genome analyses of novel actinobacteria.</title>
        <authorList>
            <person name="Sahin N."/>
            <person name="Saygin H."/>
        </authorList>
    </citation>
    <scope>NUCLEOTIDE SEQUENCE [LARGE SCALE GENOMIC DNA]</scope>
    <source>
        <strain evidence="4 5">KC615</strain>
    </source>
</reference>